<dbReference type="SUPFAM" id="SSF52540">
    <property type="entry name" value="P-loop containing nucleoside triphosphate hydrolases"/>
    <property type="match status" value="2"/>
</dbReference>
<dbReference type="OrthoDB" id="9814088at2"/>
<protein>
    <submittedName>
        <fullName evidence="6">Helicase SNF2</fullName>
    </submittedName>
</protein>
<evidence type="ECO:0000256" key="2">
    <source>
        <dbReference type="PROSITE-ProRule" id="PRU00325"/>
    </source>
</evidence>
<dbReference type="PROSITE" id="PS50966">
    <property type="entry name" value="ZF_SWIM"/>
    <property type="match status" value="1"/>
</dbReference>
<dbReference type="Gene3D" id="3.40.50.300">
    <property type="entry name" value="P-loop containing nucleotide triphosphate hydrolases"/>
    <property type="match status" value="1"/>
</dbReference>
<evidence type="ECO:0000259" key="3">
    <source>
        <dbReference type="PROSITE" id="PS50966"/>
    </source>
</evidence>
<dbReference type="GO" id="GO:0008270">
    <property type="term" value="F:zinc ion binding"/>
    <property type="evidence" value="ECO:0007669"/>
    <property type="project" value="UniProtKB-KW"/>
</dbReference>
<dbReference type="InterPro" id="IPR049730">
    <property type="entry name" value="SNF2/RAD54-like_C"/>
</dbReference>
<dbReference type="Pfam" id="PF00271">
    <property type="entry name" value="Helicase_C"/>
    <property type="match status" value="1"/>
</dbReference>
<proteinExistence type="predicted"/>
<gene>
    <name evidence="6" type="ORF">CRT60_05170</name>
</gene>
<sequence length="1180" mass="129274">MFDLSDLRRLTDPGAFERGRQYWREGRVKQIEAHPESGDGWTVTAAVRGSGGALYRQDITVKLVNGMLRVLDGDCDCPVGYNCKHVVAAMLAWDERSRKPPPAQPARAPASLPVRFAGAGQQQPVPADAGLSAPVKDLLSRLAAAALRDGTDQYADTVRKRLIYVLGLGASRSGERGPLLRIVSVTLRKDGQFGNDDKAYDVSEFKALKTAKFVTPADHDLLNAVSRNGETASHGILLPPESAPWLVERLLRTGRLYWQDFRNGEPLRPGPALSGTPRWETDGAGNQRFTVAIEPKSDGMPPAVVLPTVPLLYVDPAEAACGPVEAVAVSPHIAAALLAAPPLPPGEVAVFRAEAERFGDRLPVLPDPPARAERRRVLPRPVLRLAAARPAGLYGLYQSGYGRSGYGMMEAPEIAVADLQFDYAGIRLHWKRGGPPLQWMEDGTLVTAERRPAEEKKAVKRLKETGLDVPPLPLSVGSAQPVRDELFAAPGDEFEERSIWLNFCHFSLPELKAAGWIVEVAPDFPFEVLDAPKDWAFEVGDGSGIDWFSLSLGVDVGGERIDLLPILREVIDALSRIDPDLLDDEFHEDGESDGAAARTGRELGLAAVLEQLAPSGTMFVRVGASRYIPLDVERLTPMIGVLMELFGLQPGGGELRIGRSHLGDLSALEDAASAAGIPLLGADAVRDMGRALREAGGVPAVAPPQGLNAILRPYQRTGLDWLQFLGGHGFGGILADDMGLGKTLQALAHLLTEKEAGRLDRPSLLIAPTSVLGNWRAEVQRFAPTLRTLVLHGPQRKAAHGSLADHDLVVTSYALLPRDREVLAAQPWHMAIFDEAQYLKNPAGQSYKAAQALEARQRLCLTGTPVENNLDELWALFAVCVPSLFGDRTGFRRTFRTPIEKHGDAGRQRVLARRVRPFLLRRTKEQVAADLPPKTEIVETVEPGDSQRDLYETIRLAMDKRVREEVALKGLARSHITILDALLKLRQVCCDPRLVKLETARRRVAKGASSAKLDRLLEMLPELLADGRRILLFSQFTSMFDLIRPELERLAIPFVELTGDSRDRETPIRRFQAGEVPLFLVSLKAGGTGLNLTAADTVIHYDPWWNPAVEDQATDRAHRIGQDKPVFVYKLVTAGTVEERMVQLQERKRRLGEAVYDRDRAAEDLLTADDLDYLLAPIDG</sequence>
<feature type="domain" description="Helicase C-terminal" evidence="5">
    <location>
        <begin position="1012"/>
        <end position="1166"/>
    </location>
</feature>
<keyword evidence="6" id="KW-0547">Nucleotide-binding</keyword>
<dbReference type="GO" id="GO:0004386">
    <property type="term" value="F:helicase activity"/>
    <property type="evidence" value="ECO:0007669"/>
    <property type="project" value="UniProtKB-KW"/>
</dbReference>
<dbReference type="SMART" id="SM00490">
    <property type="entry name" value="HELICc"/>
    <property type="match status" value="1"/>
</dbReference>
<dbReference type="InterPro" id="IPR007527">
    <property type="entry name" value="Znf_SWIM"/>
</dbReference>
<evidence type="ECO:0000313" key="6">
    <source>
        <dbReference type="EMBL" id="PGH58545.1"/>
    </source>
</evidence>
<dbReference type="InterPro" id="IPR027417">
    <property type="entry name" value="P-loop_NTPase"/>
</dbReference>
<dbReference type="AlphaFoldDB" id="A0A2B8BL15"/>
<evidence type="ECO:0000256" key="1">
    <source>
        <dbReference type="ARBA" id="ARBA00022801"/>
    </source>
</evidence>
<keyword evidence="6" id="KW-0067">ATP-binding</keyword>
<keyword evidence="2" id="KW-0862">Zinc</keyword>
<dbReference type="Proteomes" id="UP000225379">
    <property type="component" value="Unassembled WGS sequence"/>
</dbReference>
<dbReference type="RefSeq" id="WP_098735373.1">
    <property type="nucleotide sequence ID" value="NZ_PDKW01000038.1"/>
</dbReference>
<dbReference type="CDD" id="cd18793">
    <property type="entry name" value="SF2_C_SNF"/>
    <property type="match status" value="1"/>
</dbReference>
<dbReference type="PROSITE" id="PS51192">
    <property type="entry name" value="HELICASE_ATP_BIND_1"/>
    <property type="match status" value="1"/>
</dbReference>
<reference evidence="7" key="1">
    <citation type="submission" date="2017-10" db="EMBL/GenBank/DDBJ databases">
        <authorList>
            <person name="Kravchenko I.K."/>
            <person name="Grouzdev D.S."/>
        </authorList>
    </citation>
    <scope>NUCLEOTIDE SEQUENCE [LARGE SCALE GENOMIC DNA]</scope>
    <source>
        <strain evidence="7">B2</strain>
    </source>
</reference>
<dbReference type="EMBL" id="PDKW01000038">
    <property type="protein sequence ID" value="PGH58545.1"/>
    <property type="molecule type" value="Genomic_DNA"/>
</dbReference>
<dbReference type="PROSITE" id="PS51194">
    <property type="entry name" value="HELICASE_CTER"/>
    <property type="match status" value="1"/>
</dbReference>
<dbReference type="Pfam" id="PF00176">
    <property type="entry name" value="SNF2-rel_dom"/>
    <property type="match status" value="1"/>
</dbReference>
<dbReference type="Pfam" id="PF04434">
    <property type="entry name" value="SWIM"/>
    <property type="match status" value="1"/>
</dbReference>
<dbReference type="CDD" id="cd18012">
    <property type="entry name" value="DEXQc_arch_SWI2_SNF2"/>
    <property type="match status" value="1"/>
</dbReference>
<evidence type="ECO:0000313" key="7">
    <source>
        <dbReference type="Proteomes" id="UP000225379"/>
    </source>
</evidence>
<keyword evidence="6" id="KW-0347">Helicase</keyword>
<dbReference type="SMART" id="SM00487">
    <property type="entry name" value="DEXDc"/>
    <property type="match status" value="1"/>
</dbReference>
<feature type="domain" description="SWIM-type" evidence="3">
    <location>
        <begin position="59"/>
        <end position="94"/>
    </location>
</feature>
<keyword evidence="1" id="KW-0378">Hydrolase</keyword>
<comment type="caution">
    <text evidence="6">The sequence shown here is derived from an EMBL/GenBank/DDBJ whole genome shotgun (WGS) entry which is preliminary data.</text>
</comment>
<dbReference type="GO" id="GO:0016787">
    <property type="term" value="F:hydrolase activity"/>
    <property type="evidence" value="ECO:0007669"/>
    <property type="project" value="UniProtKB-KW"/>
</dbReference>
<evidence type="ECO:0000259" key="4">
    <source>
        <dbReference type="PROSITE" id="PS51192"/>
    </source>
</evidence>
<dbReference type="InterPro" id="IPR014001">
    <property type="entry name" value="Helicase_ATP-bd"/>
</dbReference>
<evidence type="ECO:0000259" key="5">
    <source>
        <dbReference type="PROSITE" id="PS51194"/>
    </source>
</evidence>
<dbReference type="InterPro" id="IPR000330">
    <property type="entry name" value="SNF2_N"/>
</dbReference>
<dbReference type="PANTHER" id="PTHR10799">
    <property type="entry name" value="SNF2/RAD54 HELICASE FAMILY"/>
    <property type="match status" value="1"/>
</dbReference>
<feature type="domain" description="Helicase ATP-binding" evidence="4">
    <location>
        <begin position="723"/>
        <end position="883"/>
    </location>
</feature>
<dbReference type="GO" id="GO:0005524">
    <property type="term" value="F:ATP binding"/>
    <property type="evidence" value="ECO:0007669"/>
    <property type="project" value="InterPro"/>
</dbReference>
<name>A0A2B8BL15_9PROT</name>
<keyword evidence="2" id="KW-0863">Zinc-finger</keyword>
<keyword evidence="7" id="KW-1185">Reference proteome</keyword>
<accession>A0A2B8BL15</accession>
<dbReference type="InterPro" id="IPR038718">
    <property type="entry name" value="SNF2-like_sf"/>
</dbReference>
<dbReference type="Gene3D" id="3.40.50.10810">
    <property type="entry name" value="Tandem AAA-ATPase domain"/>
    <property type="match status" value="1"/>
</dbReference>
<dbReference type="InterPro" id="IPR001650">
    <property type="entry name" value="Helicase_C-like"/>
</dbReference>
<keyword evidence="2" id="KW-0479">Metal-binding</keyword>
<organism evidence="6 7">
    <name type="scientific">Azospirillum palustre</name>
    <dbReference type="NCBI Taxonomy" id="2044885"/>
    <lineage>
        <taxon>Bacteria</taxon>
        <taxon>Pseudomonadati</taxon>
        <taxon>Pseudomonadota</taxon>
        <taxon>Alphaproteobacteria</taxon>
        <taxon>Rhodospirillales</taxon>
        <taxon>Azospirillaceae</taxon>
        <taxon>Azospirillum</taxon>
    </lineage>
</organism>